<sequence length="160" mass="17364">MTAEPRRGVTRGYVGGLLFAAVITAVALTVAGWGLLALFSDREPVSSPEVPMWAAPVVLFVALAMLAASLWQQALILLRGRRAPAWGAIIATAGGAYLLWCLGGILAGMSIEETWLSPFAMLLALAWGIASLLFWAVLARRVYTDRPAPKWPWEREDEDE</sequence>
<accession>A0A934QCB7</accession>
<dbReference type="RefSeq" id="WP_200130868.1">
    <property type="nucleotide sequence ID" value="NZ_JAEHOI010000001.1"/>
</dbReference>
<organism evidence="2 3">
    <name type="scientific">Leucobacter edaphi</name>
    <dbReference type="NCBI Taxonomy" id="2796472"/>
    <lineage>
        <taxon>Bacteria</taxon>
        <taxon>Bacillati</taxon>
        <taxon>Actinomycetota</taxon>
        <taxon>Actinomycetes</taxon>
        <taxon>Micrococcales</taxon>
        <taxon>Microbacteriaceae</taxon>
        <taxon>Leucobacter</taxon>
    </lineage>
</organism>
<feature type="transmembrane region" description="Helical" evidence="1">
    <location>
        <begin position="83"/>
        <end position="109"/>
    </location>
</feature>
<proteinExistence type="predicted"/>
<keyword evidence="1" id="KW-1133">Transmembrane helix</keyword>
<keyword evidence="1" id="KW-0472">Membrane</keyword>
<evidence type="ECO:0000256" key="1">
    <source>
        <dbReference type="SAM" id="Phobius"/>
    </source>
</evidence>
<feature type="transmembrane region" description="Helical" evidence="1">
    <location>
        <begin position="51"/>
        <end position="71"/>
    </location>
</feature>
<evidence type="ECO:0000313" key="3">
    <source>
        <dbReference type="Proteomes" id="UP000618733"/>
    </source>
</evidence>
<keyword evidence="1" id="KW-0812">Transmembrane</keyword>
<feature type="transmembrane region" description="Helical" evidence="1">
    <location>
        <begin position="12"/>
        <end position="39"/>
    </location>
</feature>
<gene>
    <name evidence="2" type="ORF">JD292_01000</name>
</gene>
<protein>
    <submittedName>
        <fullName evidence="2">Uncharacterized protein</fullName>
    </submittedName>
</protein>
<reference evidence="2" key="1">
    <citation type="submission" date="2020-12" db="EMBL/GenBank/DDBJ databases">
        <title>Leucobacter sp. CAS2, isolated from Chromium sludge.</title>
        <authorList>
            <person name="Xu Z."/>
        </authorList>
    </citation>
    <scope>NUCLEOTIDE SEQUENCE</scope>
    <source>
        <strain evidence="2">CSA2</strain>
    </source>
</reference>
<dbReference type="Proteomes" id="UP000618733">
    <property type="component" value="Unassembled WGS sequence"/>
</dbReference>
<evidence type="ECO:0000313" key="2">
    <source>
        <dbReference type="EMBL" id="MBK0420657.1"/>
    </source>
</evidence>
<dbReference type="AlphaFoldDB" id="A0A934QCB7"/>
<name>A0A934QCB7_9MICO</name>
<dbReference type="EMBL" id="JAEHOI010000001">
    <property type="protein sequence ID" value="MBK0420657.1"/>
    <property type="molecule type" value="Genomic_DNA"/>
</dbReference>
<feature type="transmembrane region" description="Helical" evidence="1">
    <location>
        <begin position="115"/>
        <end position="138"/>
    </location>
</feature>
<comment type="caution">
    <text evidence="2">The sequence shown here is derived from an EMBL/GenBank/DDBJ whole genome shotgun (WGS) entry which is preliminary data.</text>
</comment>
<keyword evidence="3" id="KW-1185">Reference proteome</keyword>